<protein>
    <submittedName>
        <fullName evidence="1">GD15957</fullName>
    </submittedName>
</protein>
<gene>
    <name evidence="1" type="primary">Dsim\GD15957</name>
    <name evidence="1" type="ORF">Dsim_GD15957</name>
</gene>
<dbReference type="EMBL" id="CM000366">
    <property type="protein sequence ID" value="EDX17698.1"/>
    <property type="molecule type" value="Genomic_DNA"/>
</dbReference>
<keyword evidence="2" id="KW-1185">Reference proteome</keyword>
<dbReference type="Bgee" id="FBgn0187607">
    <property type="expression patterns" value="Expressed in embryo and 3 other cell types or tissues"/>
</dbReference>
<dbReference type="STRING" id="7240.B4R396"/>
<dbReference type="Proteomes" id="UP000000304">
    <property type="component" value="Chromosome X"/>
</dbReference>
<proteinExistence type="predicted"/>
<dbReference type="AlphaFoldDB" id="B4R396"/>
<sequence length="157" mass="15926">MDERESLYFDTISLAESEAAAAAAAHRKSISQSRNTIYHSAVDLAGDEGGVGGGGGRLRLGGGAAAEHAALAWQPGYRQSTALEHLNGGGGGDHTDAAIAAQMIALQNGRNHLPTGIGVTGDGGQGGGDDEVSRLSRPRRLCFGSVRFGLVPGLSSC</sequence>
<reference evidence="1 2" key="1">
    <citation type="journal article" date="2007" name="Nature">
        <title>Evolution of genes and genomes on the Drosophila phylogeny.</title>
        <authorList>
            <consortium name="Drosophila 12 Genomes Consortium"/>
            <person name="Clark A.G."/>
            <person name="Eisen M.B."/>
            <person name="Smith D.R."/>
            <person name="Bergman C.M."/>
            <person name="Oliver B."/>
            <person name="Markow T.A."/>
            <person name="Kaufman T.C."/>
            <person name="Kellis M."/>
            <person name="Gelbart W."/>
            <person name="Iyer V.N."/>
            <person name="Pollard D.A."/>
            <person name="Sackton T.B."/>
            <person name="Larracuente A.M."/>
            <person name="Singh N.D."/>
            <person name="Abad J.P."/>
            <person name="Abt D.N."/>
            <person name="Adryan B."/>
            <person name="Aguade M."/>
            <person name="Akashi H."/>
            <person name="Anderson W.W."/>
            <person name="Aquadro C.F."/>
            <person name="Ardell D.H."/>
            <person name="Arguello R."/>
            <person name="Artieri C.G."/>
            <person name="Barbash D.A."/>
            <person name="Barker D."/>
            <person name="Barsanti P."/>
            <person name="Batterham P."/>
            <person name="Batzoglou S."/>
            <person name="Begun D."/>
            <person name="Bhutkar A."/>
            <person name="Blanco E."/>
            <person name="Bosak S.A."/>
            <person name="Bradley R.K."/>
            <person name="Brand A.D."/>
            <person name="Brent M.R."/>
            <person name="Brooks A.N."/>
            <person name="Brown R.H."/>
            <person name="Butlin R.K."/>
            <person name="Caggese C."/>
            <person name="Calvi B.R."/>
            <person name="Bernardo de Carvalho A."/>
            <person name="Caspi A."/>
            <person name="Castrezana S."/>
            <person name="Celniker S.E."/>
            <person name="Chang J.L."/>
            <person name="Chapple C."/>
            <person name="Chatterji S."/>
            <person name="Chinwalla A."/>
            <person name="Civetta A."/>
            <person name="Clifton S.W."/>
            <person name="Comeron J.M."/>
            <person name="Costello J.C."/>
            <person name="Coyne J.A."/>
            <person name="Daub J."/>
            <person name="David R.G."/>
            <person name="Delcher A.L."/>
            <person name="Delehaunty K."/>
            <person name="Do C.B."/>
            <person name="Ebling H."/>
            <person name="Edwards K."/>
            <person name="Eickbush T."/>
            <person name="Evans J.D."/>
            <person name="Filipski A."/>
            <person name="Findeiss S."/>
            <person name="Freyhult E."/>
            <person name="Fulton L."/>
            <person name="Fulton R."/>
            <person name="Garcia A.C."/>
            <person name="Gardiner A."/>
            <person name="Garfield D.A."/>
            <person name="Garvin B.E."/>
            <person name="Gibson G."/>
            <person name="Gilbert D."/>
            <person name="Gnerre S."/>
            <person name="Godfrey J."/>
            <person name="Good R."/>
            <person name="Gotea V."/>
            <person name="Gravely B."/>
            <person name="Greenberg A.J."/>
            <person name="Griffiths-Jones S."/>
            <person name="Gross S."/>
            <person name="Guigo R."/>
            <person name="Gustafson E.A."/>
            <person name="Haerty W."/>
            <person name="Hahn M.W."/>
            <person name="Halligan D.L."/>
            <person name="Halpern A.L."/>
            <person name="Halter G.M."/>
            <person name="Han M.V."/>
            <person name="Heger A."/>
            <person name="Hillier L."/>
            <person name="Hinrichs A.S."/>
            <person name="Holmes I."/>
            <person name="Hoskins R.A."/>
            <person name="Hubisz M.J."/>
            <person name="Hultmark D."/>
            <person name="Huntley M.A."/>
            <person name="Jaffe D.B."/>
            <person name="Jagadeeshan S."/>
            <person name="Jeck W.R."/>
            <person name="Johnson J."/>
            <person name="Jones C.D."/>
            <person name="Jordan W.C."/>
            <person name="Karpen G.H."/>
            <person name="Kataoka E."/>
            <person name="Keightley P.D."/>
            <person name="Kheradpour P."/>
            <person name="Kirkness E.F."/>
            <person name="Koerich L.B."/>
            <person name="Kristiansen K."/>
            <person name="Kudrna D."/>
            <person name="Kulathinal R.J."/>
            <person name="Kumar S."/>
            <person name="Kwok R."/>
            <person name="Lander E."/>
            <person name="Langley C.H."/>
            <person name="Lapoint R."/>
            <person name="Lazzaro B.P."/>
            <person name="Lee S.J."/>
            <person name="Levesque L."/>
            <person name="Li R."/>
            <person name="Lin C.F."/>
            <person name="Lin M.F."/>
            <person name="Lindblad-Toh K."/>
            <person name="Llopart A."/>
            <person name="Long M."/>
            <person name="Low L."/>
            <person name="Lozovsky E."/>
            <person name="Lu J."/>
            <person name="Luo M."/>
            <person name="Machado C.A."/>
            <person name="Makalowski W."/>
            <person name="Marzo M."/>
            <person name="Matsuda M."/>
            <person name="Matzkin L."/>
            <person name="McAllister B."/>
            <person name="McBride C.S."/>
            <person name="McKernan B."/>
            <person name="McKernan K."/>
            <person name="Mendez-Lago M."/>
            <person name="Minx P."/>
            <person name="Mollenhauer M.U."/>
            <person name="Montooth K."/>
            <person name="Mount S.M."/>
            <person name="Mu X."/>
            <person name="Myers E."/>
            <person name="Negre B."/>
            <person name="Newfeld S."/>
            <person name="Nielsen R."/>
            <person name="Noor M.A."/>
            <person name="O'Grady P."/>
            <person name="Pachter L."/>
            <person name="Papaceit M."/>
            <person name="Parisi M.J."/>
            <person name="Parisi M."/>
            <person name="Parts L."/>
            <person name="Pedersen J.S."/>
            <person name="Pesole G."/>
            <person name="Phillippy A.M."/>
            <person name="Ponting C.P."/>
            <person name="Pop M."/>
            <person name="Porcelli D."/>
            <person name="Powell J.R."/>
            <person name="Prohaska S."/>
            <person name="Pruitt K."/>
            <person name="Puig M."/>
            <person name="Quesneville H."/>
            <person name="Ram K.R."/>
            <person name="Rand D."/>
            <person name="Rasmussen M.D."/>
            <person name="Reed L.K."/>
            <person name="Reenan R."/>
            <person name="Reily A."/>
            <person name="Remington K.A."/>
            <person name="Rieger T.T."/>
            <person name="Ritchie M.G."/>
            <person name="Robin C."/>
            <person name="Rogers Y.H."/>
            <person name="Rohde C."/>
            <person name="Rozas J."/>
            <person name="Rubenfield M.J."/>
            <person name="Ruiz A."/>
            <person name="Russo S."/>
            <person name="Salzberg S.L."/>
            <person name="Sanchez-Gracia A."/>
            <person name="Saranga D.J."/>
            <person name="Sato H."/>
            <person name="Schaeffer S.W."/>
            <person name="Schatz M.C."/>
            <person name="Schlenke T."/>
            <person name="Schwartz R."/>
            <person name="Segarra C."/>
            <person name="Singh R.S."/>
            <person name="Sirot L."/>
            <person name="Sirota M."/>
            <person name="Sisneros N.B."/>
            <person name="Smith C.D."/>
            <person name="Smith T.F."/>
            <person name="Spieth J."/>
            <person name="Stage D.E."/>
            <person name="Stark A."/>
            <person name="Stephan W."/>
            <person name="Strausberg R.L."/>
            <person name="Strempel S."/>
            <person name="Sturgill D."/>
            <person name="Sutton G."/>
            <person name="Sutton G.G."/>
            <person name="Tao W."/>
            <person name="Teichmann S."/>
            <person name="Tobari Y.N."/>
            <person name="Tomimura Y."/>
            <person name="Tsolas J.M."/>
            <person name="Valente V.L."/>
            <person name="Venter E."/>
            <person name="Venter J.C."/>
            <person name="Vicario S."/>
            <person name="Vieira F.G."/>
            <person name="Vilella A.J."/>
            <person name="Villasante A."/>
            <person name="Walenz B."/>
            <person name="Wang J."/>
            <person name="Wasserman M."/>
            <person name="Watts T."/>
            <person name="Wilson D."/>
            <person name="Wilson R.K."/>
            <person name="Wing R.A."/>
            <person name="Wolfner M.F."/>
            <person name="Wong A."/>
            <person name="Wong G.K."/>
            <person name="Wu C.I."/>
            <person name="Wu G."/>
            <person name="Yamamoto D."/>
            <person name="Yang H.P."/>
            <person name="Yang S.P."/>
            <person name="Yorke J.A."/>
            <person name="Yoshida K."/>
            <person name="Zdobnov E."/>
            <person name="Zhang P."/>
            <person name="Zhang Y."/>
            <person name="Zimin A.V."/>
            <person name="Baldwin J."/>
            <person name="Abdouelleil A."/>
            <person name="Abdulkadir J."/>
            <person name="Abebe A."/>
            <person name="Abera B."/>
            <person name="Abreu J."/>
            <person name="Acer S.C."/>
            <person name="Aftuck L."/>
            <person name="Alexander A."/>
            <person name="An P."/>
            <person name="Anderson E."/>
            <person name="Anderson S."/>
            <person name="Arachi H."/>
            <person name="Azer M."/>
            <person name="Bachantsang P."/>
            <person name="Barry A."/>
            <person name="Bayul T."/>
            <person name="Berlin A."/>
            <person name="Bessette D."/>
            <person name="Bloom T."/>
            <person name="Blye J."/>
            <person name="Boguslavskiy L."/>
            <person name="Bonnet C."/>
            <person name="Boukhgalter B."/>
            <person name="Bourzgui I."/>
            <person name="Brown A."/>
            <person name="Cahill P."/>
            <person name="Channer S."/>
            <person name="Cheshatsang Y."/>
            <person name="Chuda L."/>
            <person name="Citroen M."/>
            <person name="Collymore A."/>
            <person name="Cooke P."/>
            <person name="Costello M."/>
            <person name="D'Aco K."/>
            <person name="Daza R."/>
            <person name="De Haan G."/>
            <person name="DeGray S."/>
            <person name="DeMaso C."/>
            <person name="Dhargay N."/>
            <person name="Dooley K."/>
            <person name="Dooley E."/>
            <person name="Doricent M."/>
            <person name="Dorje P."/>
            <person name="Dorjee K."/>
            <person name="Dupes A."/>
            <person name="Elong R."/>
            <person name="Falk J."/>
            <person name="Farina A."/>
            <person name="Faro S."/>
            <person name="Ferguson D."/>
            <person name="Fisher S."/>
            <person name="Foley C.D."/>
            <person name="Franke A."/>
            <person name="Friedrich D."/>
            <person name="Gadbois L."/>
            <person name="Gearin G."/>
            <person name="Gearin C.R."/>
            <person name="Giannoukos G."/>
            <person name="Goode T."/>
            <person name="Graham J."/>
            <person name="Grandbois E."/>
            <person name="Grewal S."/>
            <person name="Gyaltsen K."/>
            <person name="Hafez N."/>
            <person name="Hagos B."/>
            <person name="Hall J."/>
            <person name="Henson C."/>
            <person name="Hollinger A."/>
            <person name="Honan T."/>
            <person name="Huard M.D."/>
            <person name="Hughes L."/>
            <person name="Hurhula B."/>
            <person name="Husby M.E."/>
            <person name="Kamat A."/>
            <person name="Kanga B."/>
            <person name="Kashin S."/>
            <person name="Khazanovich D."/>
            <person name="Kisner P."/>
            <person name="Lance K."/>
            <person name="Lara M."/>
            <person name="Lee W."/>
            <person name="Lennon N."/>
            <person name="Letendre F."/>
            <person name="LeVine R."/>
            <person name="Lipovsky A."/>
            <person name="Liu X."/>
            <person name="Liu J."/>
            <person name="Liu S."/>
            <person name="Lokyitsang T."/>
            <person name="Lokyitsang Y."/>
            <person name="Lubonja R."/>
            <person name="Lui A."/>
            <person name="MacDonald P."/>
            <person name="Magnisalis V."/>
            <person name="Maru K."/>
            <person name="Matthews C."/>
            <person name="McCusker W."/>
            <person name="McDonough S."/>
            <person name="Mehta T."/>
            <person name="Meldrim J."/>
            <person name="Meneus L."/>
            <person name="Mihai O."/>
            <person name="Mihalev A."/>
            <person name="Mihova T."/>
            <person name="Mittelman R."/>
            <person name="Mlenga V."/>
            <person name="Montmayeur A."/>
            <person name="Mulrain L."/>
            <person name="Navidi A."/>
            <person name="Naylor J."/>
            <person name="Negash T."/>
            <person name="Nguyen T."/>
            <person name="Nguyen N."/>
            <person name="Nicol R."/>
            <person name="Norbu C."/>
            <person name="Norbu N."/>
            <person name="Novod N."/>
            <person name="O'Neill B."/>
            <person name="Osman S."/>
            <person name="Markiewicz E."/>
            <person name="Oyono O.L."/>
            <person name="Patti C."/>
            <person name="Phunkhang P."/>
            <person name="Pierre F."/>
            <person name="Priest M."/>
            <person name="Raghuraman S."/>
            <person name="Rege F."/>
            <person name="Reyes R."/>
            <person name="Rise C."/>
            <person name="Rogov P."/>
            <person name="Ross K."/>
            <person name="Ryan E."/>
            <person name="Settipalli S."/>
            <person name="Shea T."/>
            <person name="Sherpa N."/>
            <person name="Shi L."/>
            <person name="Shih D."/>
            <person name="Sparrow T."/>
            <person name="Spaulding J."/>
            <person name="Stalker J."/>
            <person name="Stange-Thomann N."/>
            <person name="Stavropoulos S."/>
            <person name="Stone C."/>
            <person name="Strader C."/>
            <person name="Tesfaye S."/>
            <person name="Thomson T."/>
            <person name="Thoulutsang Y."/>
            <person name="Thoulutsang D."/>
            <person name="Topham K."/>
            <person name="Topping I."/>
            <person name="Tsamla T."/>
            <person name="Vassiliev H."/>
            <person name="Vo A."/>
            <person name="Wangchuk T."/>
            <person name="Wangdi T."/>
            <person name="Weiand M."/>
            <person name="Wilkinson J."/>
            <person name="Wilson A."/>
            <person name="Yadav S."/>
            <person name="Young G."/>
            <person name="Yu Q."/>
            <person name="Zembek L."/>
            <person name="Zhong D."/>
            <person name="Zimmer A."/>
            <person name="Zwirko Z."/>
            <person name="Jaffe D.B."/>
            <person name="Alvarez P."/>
            <person name="Brockman W."/>
            <person name="Butler J."/>
            <person name="Chin C."/>
            <person name="Gnerre S."/>
            <person name="Grabherr M."/>
            <person name="Kleber M."/>
            <person name="Mauceli E."/>
            <person name="MacCallum I."/>
        </authorList>
    </citation>
    <scope>NUCLEOTIDE SEQUENCE [LARGE SCALE GENOMIC DNA]</scope>
    <source>
        <strain evidence="2">white501</strain>
    </source>
</reference>
<dbReference type="OrthoDB" id="296386at2759"/>
<evidence type="ECO:0000313" key="2">
    <source>
        <dbReference type="Proteomes" id="UP000000304"/>
    </source>
</evidence>
<dbReference type="HOGENOM" id="CLU_1679809_0_0_1"/>
<accession>B4R396</accession>
<organism evidence="1 2">
    <name type="scientific">Drosophila simulans</name>
    <name type="common">Fruit fly</name>
    <dbReference type="NCBI Taxonomy" id="7240"/>
    <lineage>
        <taxon>Eukaryota</taxon>
        <taxon>Metazoa</taxon>
        <taxon>Ecdysozoa</taxon>
        <taxon>Arthropoda</taxon>
        <taxon>Hexapoda</taxon>
        <taxon>Insecta</taxon>
        <taxon>Pterygota</taxon>
        <taxon>Neoptera</taxon>
        <taxon>Endopterygota</taxon>
        <taxon>Diptera</taxon>
        <taxon>Brachycera</taxon>
        <taxon>Muscomorpha</taxon>
        <taxon>Ephydroidea</taxon>
        <taxon>Drosophilidae</taxon>
        <taxon>Drosophila</taxon>
        <taxon>Sophophora</taxon>
    </lineage>
</organism>
<evidence type="ECO:0000313" key="1">
    <source>
        <dbReference type="EMBL" id="EDX17698.1"/>
    </source>
</evidence>
<name>B4R396_DROSI</name>